<keyword evidence="1" id="KW-0812">Transmembrane</keyword>
<accession>A0ABP1QDR2</accession>
<keyword evidence="2" id="KW-0732">Signal</keyword>
<feature type="chain" id="PRO_5047359034" evidence="2">
    <location>
        <begin position="27"/>
        <end position="372"/>
    </location>
</feature>
<keyword evidence="1" id="KW-1133">Transmembrane helix</keyword>
<feature type="signal peptide" evidence="2">
    <location>
        <begin position="1"/>
        <end position="26"/>
    </location>
</feature>
<dbReference type="InterPro" id="IPR013783">
    <property type="entry name" value="Ig-like_fold"/>
</dbReference>
<dbReference type="Gene3D" id="2.60.40.10">
    <property type="entry name" value="Immunoglobulins"/>
    <property type="match status" value="1"/>
</dbReference>
<reference evidence="3 4" key="1">
    <citation type="submission" date="2024-08" db="EMBL/GenBank/DDBJ databases">
        <authorList>
            <person name="Cucini C."/>
            <person name="Frati F."/>
        </authorList>
    </citation>
    <scope>NUCLEOTIDE SEQUENCE [LARGE SCALE GENOMIC DNA]</scope>
</reference>
<organism evidence="3 4">
    <name type="scientific">Orchesella dallaii</name>
    <dbReference type="NCBI Taxonomy" id="48710"/>
    <lineage>
        <taxon>Eukaryota</taxon>
        <taxon>Metazoa</taxon>
        <taxon>Ecdysozoa</taxon>
        <taxon>Arthropoda</taxon>
        <taxon>Hexapoda</taxon>
        <taxon>Collembola</taxon>
        <taxon>Entomobryomorpha</taxon>
        <taxon>Entomobryoidea</taxon>
        <taxon>Orchesellidae</taxon>
        <taxon>Orchesellinae</taxon>
        <taxon>Orchesella</taxon>
    </lineage>
</organism>
<sequence>MKIKLLKILAAYIVLVLISSFTTAFGEEIPQHKQYSAAVVPESTVTGVLGFPLRISCKSESYRYPLRSCRWERLNNKDGRHTVNINKHGVNQNISSSCPDCNYLYKGGLEIGVCTLFINNVTDYHAEQWECFLIGTPIDHTWIGQLRVEVKSFENAIGEPYFVYSTNSNNQENEDFNNIIYDEVSPARRNITCCVDNDARIPLTLQIHLVLPQISALSPVQLLNGSNALVTFEFSANPMPKLWWFLATNVKNDDFYFEIKNNTKYTMTYVAMKETNYTATLKLEDVNDDDFKRQFKLRISNEHGTKELPFRIVTPNPGDESDTYWMMILIGIGAALICLIFFIVLFIILAGKRNGVYTPAAVVYSTNPNNQD</sequence>
<proteinExistence type="predicted"/>
<dbReference type="EMBL" id="CAXLJM020000027">
    <property type="protein sequence ID" value="CAL8095133.1"/>
    <property type="molecule type" value="Genomic_DNA"/>
</dbReference>
<evidence type="ECO:0000256" key="2">
    <source>
        <dbReference type="SAM" id="SignalP"/>
    </source>
</evidence>
<keyword evidence="1" id="KW-0472">Membrane</keyword>
<evidence type="ECO:0000313" key="4">
    <source>
        <dbReference type="Proteomes" id="UP001642540"/>
    </source>
</evidence>
<dbReference type="SUPFAM" id="SSF48726">
    <property type="entry name" value="Immunoglobulin"/>
    <property type="match status" value="2"/>
</dbReference>
<gene>
    <name evidence="3" type="ORF">ODALV1_LOCUS8979</name>
</gene>
<protein>
    <submittedName>
        <fullName evidence="3">Uncharacterized protein</fullName>
    </submittedName>
</protein>
<feature type="transmembrane region" description="Helical" evidence="1">
    <location>
        <begin position="324"/>
        <end position="349"/>
    </location>
</feature>
<dbReference type="Proteomes" id="UP001642540">
    <property type="component" value="Unassembled WGS sequence"/>
</dbReference>
<evidence type="ECO:0000313" key="3">
    <source>
        <dbReference type="EMBL" id="CAL8095133.1"/>
    </source>
</evidence>
<keyword evidence="4" id="KW-1185">Reference proteome</keyword>
<comment type="caution">
    <text evidence="3">The sequence shown here is derived from an EMBL/GenBank/DDBJ whole genome shotgun (WGS) entry which is preliminary data.</text>
</comment>
<evidence type="ECO:0000256" key="1">
    <source>
        <dbReference type="SAM" id="Phobius"/>
    </source>
</evidence>
<name>A0ABP1QDR2_9HEXA</name>
<dbReference type="InterPro" id="IPR036179">
    <property type="entry name" value="Ig-like_dom_sf"/>
</dbReference>